<dbReference type="EMBL" id="AP021853">
    <property type="protein sequence ID" value="BBN97449.1"/>
    <property type="molecule type" value="Genomic_DNA"/>
</dbReference>
<dbReference type="Pfam" id="PF14659">
    <property type="entry name" value="Phage_int_SAM_3"/>
    <property type="match status" value="1"/>
</dbReference>
<gene>
    <name evidence="8" type="ORF">St703_01540</name>
</gene>
<dbReference type="GO" id="GO:0003677">
    <property type="term" value="F:DNA binding"/>
    <property type="evidence" value="ECO:0007669"/>
    <property type="project" value="UniProtKB-UniRule"/>
</dbReference>
<dbReference type="InterPro" id="IPR011010">
    <property type="entry name" value="DNA_brk_join_enz"/>
</dbReference>
<evidence type="ECO:0000259" key="7">
    <source>
        <dbReference type="PROSITE" id="PS51900"/>
    </source>
</evidence>
<dbReference type="PROSITE" id="PS51900">
    <property type="entry name" value="CB"/>
    <property type="match status" value="1"/>
</dbReference>
<dbReference type="InterPro" id="IPR002104">
    <property type="entry name" value="Integrase_catalytic"/>
</dbReference>
<dbReference type="PROSITE" id="PS51898">
    <property type="entry name" value="TYR_RECOMBINASE"/>
    <property type="match status" value="1"/>
</dbReference>
<evidence type="ECO:0000313" key="9">
    <source>
        <dbReference type="Proteomes" id="UP000326951"/>
    </source>
</evidence>
<keyword evidence="2" id="KW-0229">DNA integration</keyword>
<organism evidence="8 9">
    <name type="scientific">Sporolactobacillus terrae</name>
    <dbReference type="NCBI Taxonomy" id="269673"/>
    <lineage>
        <taxon>Bacteria</taxon>
        <taxon>Bacillati</taxon>
        <taxon>Bacillota</taxon>
        <taxon>Bacilli</taxon>
        <taxon>Bacillales</taxon>
        <taxon>Sporolactobacillaceae</taxon>
        <taxon>Sporolactobacillus</taxon>
    </lineage>
</organism>
<keyword evidence="4" id="KW-0233">DNA recombination</keyword>
<dbReference type="InterPro" id="IPR050090">
    <property type="entry name" value="Tyrosine_recombinase_XerCD"/>
</dbReference>
<comment type="similarity">
    <text evidence="1">Belongs to the 'phage' integrase family.</text>
</comment>
<dbReference type="InterPro" id="IPR010998">
    <property type="entry name" value="Integrase_recombinase_N"/>
</dbReference>
<evidence type="ECO:0000256" key="2">
    <source>
        <dbReference type="ARBA" id="ARBA00022908"/>
    </source>
</evidence>
<dbReference type="GO" id="GO:0006310">
    <property type="term" value="P:DNA recombination"/>
    <property type="evidence" value="ECO:0007669"/>
    <property type="project" value="UniProtKB-KW"/>
</dbReference>
<dbReference type="Pfam" id="PF14657">
    <property type="entry name" value="Arm-DNA-bind_4"/>
    <property type="match status" value="1"/>
</dbReference>
<dbReference type="InterPro" id="IPR013762">
    <property type="entry name" value="Integrase-like_cat_sf"/>
</dbReference>
<protein>
    <submittedName>
        <fullName evidence="8">Site-specific integrase</fullName>
    </submittedName>
</protein>
<proteinExistence type="inferred from homology"/>
<feature type="domain" description="Tyr recombinase" evidence="6">
    <location>
        <begin position="175"/>
        <end position="376"/>
    </location>
</feature>
<dbReference type="InterPro" id="IPR044068">
    <property type="entry name" value="CB"/>
</dbReference>
<evidence type="ECO:0000259" key="6">
    <source>
        <dbReference type="PROSITE" id="PS51898"/>
    </source>
</evidence>
<feature type="domain" description="Core-binding (CB)" evidence="7">
    <location>
        <begin position="65"/>
        <end position="146"/>
    </location>
</feature>
<dbReference type="RefSeq" id="WP_152080039.1">
    <property type="nucleotide sequence ID" value="NZ_AP021853.1"/>
</dbReference>
<keyword evidence="3 5" id="KW-0238">DNA-binding</keyword>
<sequence>MPYFAKYKTKDGYKWLFQMPTTVDPLSGKKKRTSFRGYETKREAQKAAQMIKEQLDKGTYGNDKITYREAYASWWDIHQRTLKPSTRDKSEDVFRSRILPHFDKLRIKDIDRDYCQAVVDKWREELTESTAKDYKGHASQVFKYAMSRDWIFKNPMQFAVVEKKDENTLADDDSENENFWDSEQFLEFQDTASKEMEYQDYVMFYVMGSSGLRKGEMLTLKWDDIDFENKIINVRRTLYFKNKKDILQKTKTGASLRSAPMTNDEIEVLNKWRTLQKERFLKLGIQYKKVVYVVCRDNLRPLRLAHPNEKLNKFLKHHPDLPSITVHGFRHTFASALYEAGVSVKTAQKFLGHTRMETTMNIYTHVAKTIKVSEADKYENHMKMLKQNR</sequence>
<reference evidence="8 9" key="1">
    <citation type="submission" date="2019-09" db="EMBL/GenBank/DDBJ databases">
        <title>Complete genome sequence of Sporolactobacillus terrae 70-3.</title>
        <authorList>
            <person name="Tanaka N."/>
            <person name="Shiwa Y."/>
            <person name="Fujita N."/>
            <person name="Tanasupawat S."/>
        </authorList>
    </citation>
    <scope>NUCLEOTIDE SEQUENCE [LARGE SCALE GENOMIC DNA]</scope>
    <source>
        <strain evidence="8 9">70-3</strain>
    </source>
</reference>
<dbReference type="Proteomes" id="UP000326951">
    <property type="component" value="Chromosome"/>
</dbReference>
<dbReference type="Pfam" id="PF00589">
    <property type="entry name" value="Phage_integrase"/>
    <property type="match status" value="1"/>
</dbReference>
<accession>A0A5K7WUT7</accession>
<dbReference type="AlphaFoldDB" id="A0A5K7WUT7"/>
<dbReference type="CDD" id="cd01189">
    <property type="entry name" value="INT_ICEBs1_C_like"/>
    <property type="match status" value="1"/>
</dbReference>
<dbReference type="InterPro" id="IPR004107">
    <property type="entry name" value="Integrase_SAM-like_N"/>
</dbReference>
<dbReference type="Gene3D" id="1.10.443.10">
    <property type="entry name" value="Intergrase catalytic core"/>
    <property type="match status" value="1"/>
</dbReference>
<evidence type="ECO:0000313" key="8">
    <source>
        <dbReference type="EMBL" id="BBN97449.1"/>
    </source>
</evidence>
<dbReference type="PANTHER" id="PTHR30349">
    <property type="entry name" value="PHAGE INTEGRASE-RELATED"/>
    <property type="match status" value="1"/>
</dbReference>
<dbReference type="SUPFAM" id="SSF56349">
    <property type="entry name" value="DNA breaking-rejoining enzymes"/>
    <property type="match status" value="1"/>
</dbReference>
<evidence type="ECO:0000256" key="3">
    <source>
        <dbReference type="ARBA" id="ARBA00023125"/>
    </source>
</evidence>
<evidence type="ECO:0000256" key="4">
    <source>
        <dbReference type="ARBA" id="ARBA00023172"/>
    </source>
</evidence>
<name>A0A5K7WUT7_9BACL</name>
<evidence type="ECO:0000256" key="5">
    <source>
        <dbReference type="PROSITE-ProRule" id="PRU01248"/>
    </source>
</evidence>
<dbReference type="InterPro" id="IPR028259">
    <property type="entry name" value="AP2-like_int_N"/>
</dbReference>
<dbReference type="GO" id="GO:0015074">
    <property type="term" value="P:DNA integration"/>
    <property type="evidence" value="ECO:0007669"/>
    <property type="project" value="UniProtKB-KW"/>
</dbReference>
<evidence type="ECO:0000256" key="1">
    <source>
        <dbReference type="ARBA" id="ARBA00008857"/>
    </source>
</evidence>
<dbReference type="PANTHER" id="PTHR30349:SF64">
    <property type="entry name" value="PROPHAGE INTEGRASE INTD-RELATED"/>
    <property type="match status" value="1"/>
</dbReference>
<dbReference type="Gene3D" id="1.10.150.130">
    <property type="match status" value="1"/>
</dbReference>